<dbReference type="Pfam" id="PF00168">
    <property type="entry name" value="C2"/>
    <property type="match status" value="3"/>
</dbReference>
<dbReference type="PROSITE" id="PS51258">
    <property type="entry name" value="MHD1"/>
    <property type="match status" value="1"/>
</dbReference>
<reference evidence="12" key="1">
    <citation type="submission" date="2025-08" db="UniProtKB">
        <authorList>
            <consortium name="RefSeq"/>
        </authorList>
    </citation>
    <scope>IDENTIFICATION</scope>
    <source>
        <tissue evidence="12">Total insect</tissue>
    </source>
</reference>
<keyword evidence="11" id="KW-1185">Reference proteome</keyword>
<evidence type="ECO:0000259" key="8">
    <source>
        <dbReference type="PROSITE" id="PS50004"/>
    </source>
</evidence>
<name>A0A6P8ZW73_THRPL</name>
<feature type="domain" description="C2" evidence="8">
    <location>
        <begin position="107"/>
        <end position="329"/>
    </location>
</feature>
<evidence type="ECO:0000256" key="5">
    <source>
        <dbReference type="ARBA" id="ARBA00022490"/>
    </source>
</evidence>
<keyword evidence="4" id="KW-0268">Exocytosis</keyword>
<dbReference type="KEGG" id="tpal:117650256"/>
<protein>
    <submittedName>
        <fullName evidence="12">BAI1-associated protein 3</fullName>
    </submittedName>
</protein>
<dbReference type="GO" id="GO:0005770">
    <property type="term" value="C:late endosome"/>
    <property type="evidence" value="ECO:0007669"/>
    <property type="project" value="UniProtKB-SubCell"/>
</dbReference>
<sequence>MVARESQERPGAGLWDPNLERGLGPPPPPGVWWPPDPDLRDHREAYANEQEDLYVEVLYTLANRVGSLGSHGLGHSLGHGLGVAPPKQVHQSQLHDYVRAAFGFTPEQHRRLLAVAREEKPPIVVLNVVVLEAEGLEAKDANGFSDPYCMLGIQPTAVPPAASAPSSTGLTVGSSHSTPASPQQSTESDEGPPHPEKLRKHHSFRLSFKRREGRDRPHRDSMSAAVPAKFIRATSVKPATLNPRWNEKFRFDIDDVNSDILHLDIWDHDDESSVLDAVSRLNEVRGVKGLGRFFKQIAQSARSGSTDDFLGCVNIPVADIPSQGAESWFNLEARTHRSNVQGRIRLKMWLSTREDRGTSEEDNWQDLRQQERLHEVFIAHELHEYHHNRTWEWRGELGANALAVLHQHAIQGDVTDLQLAIVRFAAYARVAVVTPLDHAIIVKLMHDLEEQWDSGPLSREEEDALAEAFNLWTEHALLLVRRHRLLYPPRCRELCGRLEMLLRTVSALGHTRAMAKCCPFNKDLRAELGCALRKAATDWYDELVDPVRDTLNLDDRLHALLLAVNKLLVGLQASRSAYDNMFVSVMHVPYFCITFKQIEKLVHADLCALTCSVLGQLRCAELGDEPGPVQLCTNVFELYLALQDVSAMAEYTERSERGSVERAPTTLTTFYTWFEAALHRWLDLAHFKMSNRIRRAVEMNTLCTAELIVRHTTSAMDVSACFYHINEFWKLLNWPDLVSSYNIVHKIIQTISTAALFYADLTHQKLKDQGFYEDKGPYRTTDDMCAAINDLEYVRRALNHVPRDLHVDSILEAVEAAEMAAAARQNSGAWKEDMYAALEQAATQMEQYTLLIIAQIGAKMRPSLKKAMFHLAWSPDSLPTVDAISPLLQYLDCHLQSLNAALLPKNFERALCEVWEVVLLELGHQMDGSSGDKLPGFYDRLHEALGLLLSFFHADTQGLNLEALRSGTYFKVDQRLQYHRTDTERLVDLYHQQRLLAQLGCESAEYGVLAVRAYFNHDSLCVEVLSARDVIPLDPNGFSDPFVIVELLPRRLFAHCLEQTTHVHKKTLNPVFDECFEFSVTLEQCRSEGAMILFTVMDHDVLTANDFAGEAFLALSSVPGVADTNSSIDNFHGLKHAELPLMHQKNRNHPILEVLETRVHDRVALDFVKKQKQRLATT</sequence>
<feature type="region of interest" description="Disordered" evidence="7">
    <location>
        <begin position="158"/>
        <end position="223"/>
    </location>
</feature>
<dbReference type="FunCoup" id="A0A6P8ZW73">
    <property type="interactions" value="81"/>
</dbReference>
<dbReference type="InterPro" id="IPR052095">
    <property type="entry name" value="UNC-13_domain"/>
</dbReference>
<dbReference type="Gene3D" id="1.10.357.50">
    <property type="match status" value="1"/>
</dbReference>
<feature type="compositionally biased region" description="Polar residues" evidence="7">
    <location>
        <begin position="168"/>
        <end position="186"/>
    </location>
</feature>
<evidence type="ECO:0000259" key="10">
    <source>
        <dbReference type="PROSITE" id="PS51259"/>
    </source>
</evidence>
<keyword evidence="6" id="KW-0967">Endosome</keyword>
<dbReference type="CTD" id="38801"/>
<dbReference type="Gene3D" id="2.60.40.150">
    <property type="entry name" value="C2 domain"/>
    <property type="match status" value="2"/>
</dbReference>
<evidence type="ECO:0000256" key="3">
    <source>
        <dbReference type="ARBA" id="ARBA00005823"/>
    </source>
</evidence>
<comment type="similarity">
    <text evidence="3">Belongs to the unc-13 family.</text>
</comment>
<feature type="region of interest" description="Disordered" evidence="7">
    <location>
        <begin position="1"/>
        <end position="37"/>
    </location>
</feature>
<dbReference type="OrthoDB" id="7976202at2759"/>
<feature type="compositionally biased region" description="Pro residues" evidence="7">
    <location>
        <begin position="24"/>
        <end position="36"/>
    </location>
</feature>
<dbReference type="InterPro" id="IPR035892">
    <property type="entry name" value="C2_domain_sf"/>
</dbReference>
<proteinExistence type="inferred from homology"/>
<keyword evidence="5" id="KW-0963">Cytoplasm</keyword>
<evidence type="ECO:0000256" key="2">
    <source>
        <dbReference type="ARBA" id="ARBA00004603"/>
    </source>
</evidence>
<evidence type="ECO:0000313" key="12">
    <source>
        <dbReference type="RefSeq" id="XP_034249414.1"/>
    </source>
</evidence>
<dbReference type="AlphaFoldDB" id="A0A6P8ZW73"/>
<comment type="subcellular location">
    <subcellularLocation>
        <location evidence="1">Cytoplasm</location>
    </subcellularLocation>
    <subcellularLocation>
        <location evidence="2">Late endosome</location>
    </subcellularLocation>
</comment>
<evidence type="ECO:0000256" key="4">
    <source>
        <dbReference type="ARBA" id="ARBA00022483"/>
    </source>
</evidence>
<evidence type="ECO:0000256" key="6">
    <source>
        <dbReference type="ARBA" id="ARBA00022753"/>
    </source>
</evidence>
<feature type="domain" description="MHD1" evidence="9">
    <location>
        <begin position="636"/>
        <end position="762"/>
    </location>
</feature>
<feature type="domain" description="C2" evidence="8">
    <location>
        <begin position="1000"/>
        <end position="1128"/>
    </location>
</feature>
<dbReference type="PANTHER" id="PTHR45999">
    <property type="entry name" value="UNC-13-4A, ISOFORM B"/>
    <property type="match status" value="1"/>
</dbReference>
<dbReference type="PROSITE" id="PS51259">
    <property type="entry name" value="MHD2"/>
    <property type="match status" value="1"/>
</dbReference>
<dbReference type="CDD" id="cd04009">
    <property type="entry name" value="C2B_Munc13-like"/>
    <property type="match status" value="1"/>
</dbReference>
<evidence type="ECO:0000313" key="11">
    <source>
        <dbReference type="Proteomes" id="UP000515158"/>
    </source>
</evidence>
<dbReference type="GO" id="GO:0006887">
    <property type="term" value="P:exocytosis"/>
    <property type="evidence" value="ECO:0007669"/>
    <property type="project" value="UniProtKB-KW"/>
</dbReference>
<evidence type="ECO:0000256" key="7">
    <source>
        <dbReference type="SAM" id="MobiDB-lite"/>
    </source>
</evidence>
<gene>
    <name evidence="12" type="primary">LOC117650256</name>
</gene>
<evidence type="ECO:0000256" key="1">
    <source>
        <dbReference type="ARBA" id="ARBA00004496"/>
    </source>
</evidence>
<dbReference type="RefSeq" id="XP_034249414.1">
    <property type="nucleotide sequence ID" value="XM_034393523.1"/>
</dbReference>
<accession>A0A6P8ZW73</accession>
<feature type="compositionally biased region" description="Basic and acidic residues" evidence="7">
    <location>
        <begin position="209"/>
        <end position="221"/>
    </location>
</feature>
<dbReference type="SUPFAM" id="SSF49562">
    <property type="entry name" value="C2 domain (Calcium/lipid-binding domain, CaLB)"/>
    <property type="match status" value="2"/>
</dbReference>
<feature type="domain" description="MHD2" evidence="10">
    <location>
        <begin position="881"/>
        <end position="990"/>
    </location>
</feature>
<dbReference type="SMART" id="SM00239">
    <property type="entry name" value="C2"/>
    <property type="match status" value="2"/>
</dbReference>
<dbReference type="Proteomes" id="UP000515158">
    <property type="component" value="Unplaced"/>
</dbReference>
<evidence type="ECO:0000259" key="9">
    <source>
        <dbReference type="PROSITE" id="PS51258"/>
    </source>
</evidence>
<dbReference type="GeneID" id="117650256"/>
<dbReference type="InterPro" id="IPR014772">
    <property type="entry name" value="Munc13_dom-2"/>
</dbReference>
<dbReference type="InterPro" id="IPR014770">
    <property type="entry name" value="Munc13_1"/>
</dbReference>
<organism evidence="12">
    <name type="scientific">Thrips palmi</name>
    <name type="common">Melon thrips</name>
    <dbReference type="NCBI Taxonomy" id="161013"/>
    <lineage>
        <taxon>Eukaryota</taxon>
        <taxon>Metazoa</taxon>
        <taxon>Ecdysozoa</taxon>
        <taxon>Arthropoda</taxon>
        <taxon>Hexapoda</taxon>
        <taxon>Insecta</taxon>
        <taxon>Pterygota</taxon>
        <taxon>Neoptera</taxon>
        <taxon>Paraneoptera</taxon>
        <taxon>Thysanoptera</taxon>
        <taxon>Terebrantia</taxon>
        <taxon>Thripoidea</taxon>
        <taxon>Thripidae</taxon>
        <taxon>Thrips</taxon>
    </lineage>
</organism>
<dbReference type="GO" id="GO:0099503">
    <property type="term" value="C:secretory vesicle"/>
    <property type="evidence" value="ECO:0007669"/>
    <property type="project" value="TreeGrafter"/>
</dbReference>
<dbReference type="PANTHER" id="PTHR45999:SF4">
    <property type="entry name" value="UNC-13-4A, ISOFORM B"/>
    <property type="match status" value="1"/>
</dbReference>
<dbReference type="InParanoid" id="A0A6P8ZW73"/>
<dbReference type="InterPro" id="IPR000008">
    <property type="entry name" value="C2_dom"/>
</dbReference>
<feature type="compositionally biased region" description="Basic residues" evidence="7">
    <location>
        <begin position="197"/>
        <end position="208"/>
    </location>
</feature>
<dbReference type="PROSITE" id="PS50004">
    <property type="entry name" value="C2"/>
    <property type="match status" value="2"/>
</dbReference>
<dbReference type="CDD" id="cd08676">
    <property type="entry name" value="C2A_Munc13-like"/>
    <property type="match status" value="1"/>
</dbReference>